<keyword evidence="1" id="KW-0812">Transmembrane</keyword>
<dbReference type="AlphaFoldDB" id="A0A0M6ZTY9"/>
<reference evidence="3" key="1">
    <citation type="submission" date="2015-07" db="EMBL/GenBank/DDBJ databases">
        <authorList>
            <person name="Rodrigo-Torres Lidia"/>
            <person name="Arahal R.David."/>
        </authorList>
    </citation>
    <scope>NUCLEOTIDE SEQUENCE [LARGE SCALE GENOMIC DNA]</scope>
    <source>
        <strain evidence="3">CECT 5096</strain>
    </source>
</reference>
<protein>
    <submittedName>
        <fullName evidence="2">Uncharacterized protein</fullName>
    </submittedName>
</protein>
<dbReference type="OrthoDB" id="8454448at2"/>
<dbReference type="EMBL" id="CXWC01000002">
    <property type="protein sequence ID" value="CTQ65681.1"/>
    <property type="molecule type" value="Genomic_DNA"/>
</dbReference>
<accession>A0A0M6ZTY9</accession>
<keyword evidence="3" id="KW-1185">Reference proteome</keyword>
<proteinExistence type="predicted"/>
<dbReference type="RefSeq" id="WP_144435945.1">
    <property type="nucleotide sequence ID" value="NZ_CXWA01000002.1"/>
</dbReference>
<evidence type="ECO:0000313" key="2">
    <source>
        <dbReference type="EMBL" id="CTQ65681.1"/>
    </source>
</evidence>
<keyword evidence="1" id="KW-1133">Transmembrane helix</keyword>
<dbReference type="GeneID" id="97673582"/>
<evidence type="ECO:0000256" key="1">
    <source>
        <dbReference type="SAM" id="Phobius"/>
    </source>
</evidence>
<keyword evidence="1" id="KW-0472">Membrane</keyword>
<feature type="transmembrane region" description="Helical" evidence="1">
    <location>
        <begin position="18"/>
        <end position="35"/>
    </location>
</feature>
<evidence type="ECO:0000313" key="3">
    <source>
        <dbReference type="Proteomes" id="UP000049983"/>
    </source>
</evidence>
<dbReference type="Proteomes" id="UP000049983">
    <property type="component" value="Unassembled WGS sequence"/>
</dbReference>
<organism evidence="2 3">
    <name type="scientific">Roseibium album</name>
    <dbReference type="NCBI Taxonomy" id="311410"/>
    <lineage>
        <taxon>Bacteria</taxon>
        <taxon>Pseudomonadati</taxon>
        <taxon>Pseudomonadota</taxon>
        <taxon>Alphaproteobacteria</taxon>
        <taxon>Hyphomicrobiales</taxon>
        <taxon>Stappiaceae</taxon>
        <taxon>Roseibium</taxon>
    </lineage>
</organism>
<gene>
    <name evidence="2" type="ORF">LA5096_00814</name>
</gene>
<name>A0A0M6ZTY9_9HYPH</name>
<feature type="transmembrane region" description="Helical" evidence="1">
    <location>
        <begin position="41"/>
        <end position="62"/>
    </location>
</feature>
<sequence>MTRPGTKPGSILRINGRFLRACLAGFFAWICWSYTSPVNWGFGLLAAMSATGALAEFIGALLETWQYIHHEWEIYRYLKQGNAPKSDRFVSDDELRKSGRIK</sequence>
<dbReference type="STRING" id="311410.LA5095_01958"/>